<feature type="domain" description="HNH" evidence="1">
    <location>
        <begin position="2"/>
        <end position="32"/>
    </location>
</feature>
<evidence type="ECO:0000313" key="3">
    <source>
        <dbReference type="Proteomes" id="UP000044026"/>
    </source>
</evidence>
<dbReference type="Pfam" id="PF01844">
    <property type="entry name" value="HNH"/>
    <property type="match status" value="1"/>
</dbReference>
<dbReference type="GO" id="GO:0004519">
    <property type="term" value="F:endonuclease activity"/>
    <property type="evidence" value="ECO:0007669"/>
    <property type="project" value="InterPro"/>
</dbReference>
<dbReference type="GO" id="GO:0003676">
    <property type="term" value="F:nucleic acid binding"/>
    <property type="evidence" value="ECO:0007669"/>
    <property type="project" value="InterPro"/>
</dbReference>
<dbReference type="Proteomes" id="UP000044026">
    <property type="component" value="Unassembled WGS sequence"/>
</dbReference>
<dbReference type="InterPro" id="IPR003615">
    <property type="entry name" value="HNH_nuc"/>
</dbReference>
<proteinExistence type="predicted"/>
<organism evidence="2 3">
    <name type="scientific">Capnocytophaga canimorsus</name>
    <dbReference type="NCBI Taxonomy" id="28188"/>
    <lineage>
        <taxon>Bacteria</taxon>
        <taxon>Pseudomonadati</taxon>
        <taxon>Bacteroidota</taxon>
        <taxon>Flavobacteriia</taxon>
        <taxon>Flavobacteriales</taxon>
        <taxon>Flavobacteriaceae</taxon>
        <taxon>Capnocytophaga</taxon>
    </lineage>
</organism>
<evidence type="ECO:0000259" key="1">
    <source>
        <dbReference type="Pfam" id="PF01844"/>
    </source>
</evidence>
<dbReference type="InterPro" id="IPR002711">
    <property type="entry name" value="HNH"/>
</dbReference>
<dbReference type="Gene3D" id="1.10.30.50">
    <property type="match status" value="1"/>
</dbReference>
<dbReference type="GO" id="GO:0008270">
    <property type="term" value="F:zinc ion binding"/>
    <property type="evidence" value="ECO:0007669"/>
    <property type="project" value="InterPro"/>
</dbReference>
<dbReference type="EMBL" id="CDOE01000039">
    <property type="protein sequence ID" value="CEN33593.1"/>
    <property type="molecule type" value="Genomic_DNA"/>
</dbReference>
<name>A0A0B7H7I6_9FLAO</name>
<reference evidence="2 3" key="1">
    <citation type="submission" date="2015-01" db="EMBL/GenBank/DDBJ databases">
        <authorList>
            <person name="Xiang T."/>
            <person name="Song Y."/>
            <person name="Huang L."/>
            <person name="Wang B."/>
            <person name="Wu P."/>
        </authorList>
    </citation>
    <scope>NUCLEOTIDE SEQUENCE [LARGE SCALE GENOMIC DNA]</scope>
    <source>
        <strain evidence="2 3">Cc12</strain>
    </source>
</reference>
<dbReference type="CDD" id="cd00085">
    <property type="entry name" value="HNHc"/>
    <property type="match status" value="1"/>
</dbReference>
<protein>
    <recommendedName>
        <fullName evidence="1">HNH domain-containing protein</fullName>
    </recommendedName>
</protein>
<evidence type="ECO:0000313" key="2">
    <source>
        <dbReference type="EMBL" id="CEN33593.1"/>
    </source>
</evidence>
<gene>
    <name evidence="2" type="ORF">CCAN12_440014</name>
</gene>
<sequence>MEADHVTPWHEGGKTSADNCQMLCKFDNRSKSGK</sequence>
<dbReference type="AlphaFoldDB" id="A0A0B7H7I6"/>
<accession>A0A0B7H7I6</accession>